<sequence length="93" mass="10603">MGQQGATHSVNAPQRDFFVTDPVGSERKANGNMGNMALHQSTPTRNIKAPNIIWFVELWRKAHEDTVTPGRTRILNFELNYLGSFNRYRKSVN</sequence>
<proteinExistence type="predicted"/>
<gene>
    <name evidence="2" type="primary">Cnig_chr_II.g4146</name>
    <name evidence="2" type="ORF">B9Z55_004146</name>
</gene>
<evidence type="ECO:0000313" key="3">
    <source>
        <dbReference type="Proteomes" id="UP000230233"/>
    </source>
</evidence>
<reference evidence="3" key="1">
    <citation type="submission" date="2017-10" db="EMBL/GenBank/DDBJ databases">
        <title>Rapid genome shrinkage in a self-fertile nematode reveals novel sperm competition proteins.</title>
        <authorList>
            <person name="Yin D."/>
            <person name="Schwarz E.M."/>
            <person name="Thomas C.G."/>
            <person name="Felde R.L."/>
            <person name="Korf I.F."/>
            <person name="Cutter A.D."/>
            <person name="Schartner C.M."/>
            <person name="Ralston E.J."/>
            <person name="Meyer B.J."/>
            <person name="Haag E.S."/>
        </authorList>
    </citation>
    <scope>NUCLEOTIDE SEQUENCE [LARGE SCALE GENOMIC DNA]</scope>
    <source>
        <strain evidence="3">JU1422</strain>
    </source>
</reference>
<protein>
    <submittedName>
        <fullName evidence="2">Uncharacterized protein</fullName>
    </submittedName>
</protein>
<feature type="compositionally biased region" description="Polar residues" evidence="1">
    <location>
        <begin position="1"/>
        <end position="12"/>
    </location>
</feature>
<accession>A0A2G5UV06</accession>
<dbReference type="Proteomes" id="UP000230233">
    <property type="component" value="Chromosome II"/>
</dbReference>
<evidence type="ECO:0000313" key="2">
    <source>
        <dbReference type="EMBL" id="PIC43382.1"/>
    </source>
</evidence>
<feature type="region of interest" description="Disordered" evidence="1">
    <location>
        <begin position="1"/>
        <end position="42"/>
    </location>
</feature>
<comment type="caution">
    <text evidence="2">The sequence shown here is derived from an EMBL/GenBank/DDBJ whole genome shotgun (WGS) entry which is preliminary data.</text>
</comment>
<dbReference type="EMBL" id="PDUG01000002">
    <property type="protein sequence ID" value="PIC43382.1"/>
    <property type="molecule type" value="Genomic_DNA"/>
</dbReference>
<dbReference type="AlphaFoldDB" id="A0A2G5UV06"/>
<keyword evidence="3" id="KW-1185">Reference proteome</keyword>
<organism evidence="2 3">
    <name type="scientific">Caenorhabditis nigoni</name>
    <dbReference type="NCBI Taxonomy" id="1611254"/>
    <lineage>
        <taxon>Eukaryota</taxon>
        <taxon>Metazoa</taxon>
        <taxon>Ecdysozoa</taxon>
        <taxon>Nematoda</taxon>
        <taxon>Chromadorea</taxon>
        <taxon>Rhabditida</taxon>
        <taxon>Rhabditina</taxon>
        <taxon>Rhabditomorpha</taxon>
        <taxon>Rhabditoidea</taxon>
        <taxon>Rhabditidae</taxon>
        <taxon>Peloderinae</taxon>
        <taxon>Caenorhabditis</taxon>
    </lineage>
</organism>
<evidence type="ECO:0000256" key="1">
    <source>
        <dbReference type="SAM" id="MobiDB-lite"/>
    </source>
</evidence>
<name>A0A2G5UV06_9PELO</name>